<dbReference type="STRING" id="1314782.A0A165MA54"/>
<proteinExistence type="predicted"/>
<dbReference type="Proteomes" id="UP000076761">
    <property type="component" value="Unassembled WGS sequence"/>
</dbReference>
<dbReference type="AlphaFoldDB" id="A0A165MA54"/>
<feature type="compositionally biased region" description="Polar residues" evidence="1">
    <location>
        <begin position="70"/>
        <end position="86"/>
    </location>
</feature>
<sequence length="86" mass="9777">MFVAFIEIQSKLYANSFLGSLNACKQLMKSSHYPNAYASYELSRKRTRMNVTTPIIKVFRETTRIADSPETPTKSSMSTIKESYAV</sequence>
<evidence type="ECO:0000313" key="2">
    <source>
        <dbReference type="EMBL" id="KZT18087.1"/>
    </source>
</evidence>
<reference evidence="2 3" key="1">
    <citation type="journal article" date="2016" name="Mol. Biol. Evol.">
        <title>Comparative Genomics of Early-Diverging Mushroom-Forming Fungi Provides Insights into the Origins of Lignocellulose Decay Capabilities.</title>
        <authorList>
            <person name="Nagy L.G."/>
            <person name="Riley R."/>
            <person name="Tritt A."/>
            <person name="Adam C."/>
            <person name="Daum C."/>
            <person name="Floudas D."/>
            <person name="Sun H."/>
            <person name="Yadav J.S."/>
            <person name="Pangilinan J."/>
            <person name="Larsson K.H."/>
            <person name="Matsuura K."/>
            <person name="Barry K."/>
            <person name="Labutti K."/>
            <person name="Kuo R."/>
            <person name="Ohm R.A."/>
            <person name="Bhattacharya S.S."/>
            <person name="Shirouzu T."/>
            <person name="Yoshinaga Y."/>
            <person name="Martin F.M."/>
            <person name="Grigoriev I.V."/>
            <person name="Hibbett D.S."/>
        </authorList>
    </citation>
    <scope>NUCLEOTIDE SEQUENCE [LARGE SCALE GENOMIC DNA]</scope>
    <source>
        <strain evidence="2 3">HHB14362 ss-1</strain>
    </source>
</reference>
<gene>
    <name evidence="2" type="ORF">NEOLEDRAFT_1143849</name>
</gene>
<evidence type="ECO:0000256" key="1">
    <source>
        <dbReference type="SAM" id="MobiDB-lite"/>
    </source>
</evidence>
<feature type="region of interest" description="Disordered" evidence="1">
    <location>
        <begin position="67"/>
        <end position="86"/>
    </location>
</feature>
<dbReference type="EMBL" id="KV425711">
    <property type="protein sequence ID" value="KZT18087.1"/>
    <property type="molecule type" value="Genomic_DNA"/>
</dbReference>
<name>A0A165MA54_9AGAM</name>
<organism evidence="2 3">
    <name type="scientific">Neolentinus lepideus HHB14362 ss-1</name>
    <dbReference type="NCBI Taxonomy" id="1314782"/>
    <lineage>
        <taxon>Eukaryota</taxon>
        <taxon>Fungi</taxon>
        <taxon>Dikarya</taxon>
        <taxon>Basidiomycota</taxon>
        <taxon>Agaricomycotina</taxon>
        <taxon>Agaricomycetes</taxon>
        <taxon>Gloeophyllales</taxon>
        <taxon>Gloeophyllaceae</taxon>
        <taxon>Neolentinus</taxon>
    </lineage>
</organism>
<keyword evidence="3" id="KW-1185">Reference proteome</keyword>
<protein>
    <submittedName>
        <fullName evidence="2">Uncharacterized protein</fullName>
    </submittedName>
</protein>
<accession>A0A165MA54</accession>
<evidence type="ECO:0000313" key="3">
    <source>
        <dbReference type="Proteomes" id="UP000076761"/>
    </source>
</evidence>
<dbReference type="InParanoid" id="A0A165MA54"/>